<protein>
    <submittedName>
        <fullName evidence="2">Uncharacterized protein</fullName>
    </submittedName>
</protein>
<evidence type="ECO:0000313" key="2">
    <source>
        <dbReference type="EMBL" id="KAK1735424.1"/>
    </source>
</evidence>
<gene>
    <name evidence="2" type="ORF">QTG54_014038</name>
</gene>
<proteinExistence type="predicted"/>
<evidence type="ECO:0000313" key="3">
    <source>
        <dbReference type="Proteomes" id="UP001224775"/>
    </source>
</evidence>
<name>A0AAD8XXH2_9STRA</name>
<dbReference type="Proteomes" id="UP001224775">
    <property type="component" value="Unassembled WGS sequence"/>
</dbReference>
<feature type="region of interest" description="Disordered" evidence="1">
    <location>
        <begin position="325"/>
        <end position="351"/>
    </location>
</feature>
<comment type="caution">
    <text evidence="2">The sequence shown here is derived from an EMBL/GenBank/DDBJ whole genome shotgun (WGS) entry which is preliminary data.</text>
</comment>
<feature type="compositionally biased region" description="Polar residues" evidence="1">
    <location>
        <begin position="341"/>
        <end position="351"/>
    </location>
</feature>
<sequence>MSQTEVLRLISKRKHQSNSTVIATPASTGVRDYSNVKNNPIVTAKKFTSAQNNNHDAGGSVIYSTVTCPDGSILKFSPDKQHGTTSIVLGPGEHGIPTTARHVPHNTCIIRLVKNAADKTYSIELVVVGSSCMVTRAGNSFVVKSVTDILSDAVANGNDTSSSNMIIRDGDIIEPYHRECSVEEATSKGTYHPFKVNVSSGGTTAALNPNAKWLYSRCSIAKSNMEYPNSTLHLAAKILTEIRQHYSSKDGSEATEGEHSRTIQNLVFKLIDEGKKRDLQFVFDVTSKSHDLYKDEGLTVGALWDVAAFCGGDENVDNDGLKVDMNTSTPTPHNDVAGQSVHDNNVIQQRR</sequence>
<organism evidence="2 3">
    <name type="scientific">Skeletonema marinoi</name>
    <dbReference type="NCBI Taxonomy" id="267567"/>
    <lineage>
        <taxon>Eukaryota</taxon>
        <taxon>Sar</taxon>
        <taxon>Stramenopiles</taxon>
        <taxon>Ochrophyta</taxon>
        <taxon>Bacillariophyta</taxon>
        <taxon>Coscinodiscophyceae</taxon>
        <taxon>Thalassiosirophycidae</taxon>
        <taxon>Thalassiosirales</taxon>
        <taxon>Skeletonemataceae</taxon>
        <taxon>Skeletonema</taxon>
        <taxon>Skeletonema marinoi-dohrnii complex</taxon>
    </lineage>
</organism>
<evidence type="ECO:0000256" key="1">
    <source>
        <dbReference type="SAM" id="MobiDB-lite"/>
    </source>
</evidence>
<dbReference type="EMBL" id="JATAAI010000034">
    <property type="protein sequence ID" value="KAK1735424.1"/>
    <property type="molecule type" value="Genomic_DNA"/>
</dbReference>
<reference evidence="2" key="1">
    <citation type="submission" date="2023-06" db="EMBL/GenBank/DDBJ databases">
        <title>Survivors Of The Sea: Transcriptome response of Skeletonema marinoi to long-term dormancy.</title>
        <authorList>
            <person name="Pinder M.I.M."/>
            <person name="Kourtchenko O."/>
            <person name="Robertson E.K."/>
            <person name="Larsson T."/>
            <person name="Maumus F."/>
            <person name="Osuna-Cruz C.M."/>
            <person name="Vancaester E."/>
            <person name="Stenow R."/>
            <person name="Vandepoele K."/>
            <person name="Ploug H."/>
            <person name="Bruchert V."/>
            <person name="Godhe A."/>
            <person name="Topel M."/>
        </authorList>
    </citation>
    <scope>NUCLEOTIDE SEQUENCE</scope>
    <source>
        <strain evidence="2">R05AC</strain>
    </source>
</reference>
<accession>A0AAD8XXH2</accession>
<dbReference type="AlphaFoldDB" id="A0AAD8XXH2"/>
<keyword evidence="3" id="KW-1185">Reference proteome</keyword>